<dbReference type="InterPro" id="IPR001944">
    <property type="entry name" value="Glycoside_Hdrlase_35"/>
</dbReference>
<keyword evidence="16" id="KW-1185">Reference proteome</keyword>
<comment type="similarity">
    <text evidence="3 12">Belongs to the glycosyl hydrolase 35 family.</text>
</comment>
<dbReference type="Pfam" id="PF02140">
    <property type="entry name" value="SUEL_Lectin"/>
    <property type="match status" value="1"/>
</dbReference>
<dbReference type="Gene3D" id="3.20.20.80">
    <property type="entry name" value="Glycosidases"/>
    <property type="match status" value="1"/>
</dbReference>
<dbReference type="Gene3D" id="2.60.120.260">
    <property type="entry name" value="Galactose-binding domain-like"/>
    <property type="match status" value="2"/>
</dbReference>
<evidence type="ECO:0000256" key="1">
    <source>
        <dbReference type="ARBA" id="ARBA00001412"/>
    </source>
</evidence>
<evidence type="ECO:0000256" key="2">
    <source>
        <dbReference type="ARBA" id="ARBA00004271"/>
    </source>
</evidence>
<name>A0AAN9E9X0_CROPI</name>
<evidence type="ECO:0000313" key="16">
    <source>
        <dbReference type="Proteomes" id="UP001372338"/>
    </source>
</evidence>
<comment type="subcellular location">
    <subcellularLocation>
        <location evidence="2">Secreted</location>
        <location evidence="2">Extracellular space</location>
        <location evidence="2">Apoplast</location>
    </subcellularLocation>
</comment>
<dbReference type="Pfam" id="PF01301">
    <property type="entry name" value="Glyco_hydro_35"/>
    <property type="match status" value="1"/>
</dbReference>
<dbReference type="GO" id="GO:0048046">
    <property type="term" value="C:apoplast"/>
    <property type="evidence" value="ECO:0007669"/>
    <property type="project" value="UniProtKB-SubCell"/>
</dbReference>
<protein>
    <recommendedName>
        <fullName evidence="4 11">Beta-galactosidase</fullName>
        <ecNumber evidence="4 11">3.2.1.23</ecNumber>
    </recommendedName>
</protein>
<evidence type="ECO:0000313" key="15">
    <source>
        <dbReference type="EMBL" id="KAK7251637.1"/>
    </source>
</evidence>
<dbReference type="InterPro" id="IPR017853">
    <property type="entry name" value="GH"/>
</dbReference>
<dbReference type="InterPro" id="IPR019801">
    <property type="entry name" value="Glyco_hydro_35_CS"/>
</dbReference>
<feature type="domain" description="SUEL-type lectin" evidence="14">
    <location>
        <begin position="741"/>
        <end position="813"/>
    </location>
</feature>
<evidence type="ECO:0000256" key="12">
    <source>
        <dbReference type="RuleBase" id="RU003679"/>
    </source>
</evidence>
<organism evidence="15 16">
    <name type="scientific">Crotalaria pallida</name>
    <name type="common">Smooth rattlebox</name>
    <name type="synonym">Crotalaria striata</name>
    <dbReference type="NCBI Taxonomy" id="3830"/>
    <lineage>
        <taxon>Eukaryota</taxon>
        <taxon>Viridiplantae</taxon>
        <taxon>Streptophyta</taxon>
        <taxon>Embryophyta</taxon>
        <taxon>Tracheophyta</taxon>
        <taxon>Spermatophyta</taxon>
        <taxon>Magnoliopsida</taxon>
        <taxon>eudicotyledons</taxon>
        <taxon>Gunneridae</taxon>
        <taxon>Pentapetalae</taxon>
        <taxon>rosids</taxon>
        <taxon>fabids</taxon>
        <taxon>Fabales</taxon>
        <taxon>Fabaceae</taxon>
        <taxon>Papilionoideae</taxon>
        <taxon>50 kb inversion clade</taxon>
        <taxon>genistoids sensu lato</taxon>
        <taxon>core genistoids</taxon>
        <taxon>Crotalarieae</taxon>
        <taxon>Crotalaria</taxon>
    </lineage>
</organism>
<dbReference type="Proteomes" id="UP001372338">
    <property type="component" value="Unassembled WGS sequence"/>
</dbReference>
<evidence type="ECO:0000256" key="6">
    <source>
        <dbReference type="ARBA" id="ARBA00022525"/>
    </source>
</evidence>
<evidence type="ECO:0000256" key="11">
    <source>
        <dbReference type="RuleBase" id="RU000675"/>
    </source>
</evidence>
<dbReference type="Gene3D" id="2.60.120.740">
    <property type="match status" value="1"/>
</dbReference>
<dbReference type="InterPro" id="IPR031330">
    <property type="entry name" value="Gly_Hdrlase_35_cat"/>
</dbReference>
<proteinExistence type="inferred from homology"/>
<dbReference type="InterPro" id="IPR048913">
    <property type="entry name" value="BetaGal_gal-bd"/>
</dbReference>
<dbReference type="GO" id="GO:0030246">
    <property type="term" value="F:carbohydrate binding"/>
    <property type="evidence" value="ECO:0007669"/>
    <property type="project" value="InterPro"/>
</dbReference>
<evidence type="ECO:0000256" key="5">
    <source>
        <dbReference type="ARBA" id="ARBA00022523"/>
    </source>
</evidence>
<dbReference type="InterPro" id="IPR008979">
    <property type="entry name" value="Galactose-bd-like_sf"/>
</dbReference>
<comment type="caution">
    <text evidence="15">The sequence shown here is derived from an EMBL/GenBank/DDBJ whole genome shotgun (WGS) entry which is preliminary data.</text>
</comment>
<evidence type="ECO:0000256" key="9">
    <source>
        <dbReference type="ARBA" id="ARBA00023180"/>
    </source>
</evidence>
<dbReference type="AlphaFoldDB" id="A0AAN9E9X0"/>
<dbReference type="EMBL" id="JAYWIO010000007">
    <property type="protein sequence ID" value="KAK7251637.1"/>
    <property type="molecule type" value="Genomic_DNA"/>
</dbReference>
<feature type="chain" id="PRO_5042992472" description="Beta-galactosidase" evidence="13">
    <location>
        <begin position="25"/>
        <end position="841"/>
    </location>
</feature>
<dbReference type="GO" id="GO:0005975">
    <property type="term" value="P:carbohydrate metabolic process"/>
    <property type="evidence" value="ECO:0007669"/>
    <property type="project" value="InterPro"/>
</dbReference>
<keyword evidence="10 11" id="KW-0326">Glycosidase</keyword>
<dbReference type="Pfam" id="PF21467">
    <property type="entry name" value="BetaGal_gal-bd"/>
    <property type="match status" value="1"/>
</dbReference>
<evidence type="ECO:0000256" key="4">
    <source>
        <dbReference type="ARBA" id="ARBA00012756"/>
    </source>
</evidence>
<evidence type="ECO:0000259" key="14">
    <source>
        <dbReference type="PROSITE" id="PS50228"/>
    </source>
</evidence>
<dbReference type="PROSITE" id="PS01182">
    <property type="entry name" value="GLYCOSYL_HYDROL_F35"/>
    <property type="match status" value="1"/>
</dbReference>
<dbReference type="CDD" id="cd22842">
    <property type="entry name" value="Gal_Rha_Lectin_BGal"/>
    <property type="match status" value="1"/>
</dbReference>
<dbReference type="SUPFAM" id="SSF49785">
    <property type="entry name" value="Galactose-binding domain-like"/>
    <property type="match status" value="2"/>
</dbReference>
<evidence type="ECO:0000256" key="7">
    <source>
        <dbReference type="ARBA" id="ARBA00022729"/>
    </source>
</evidence>
<evidence type="ECO:0000256" key="3">
    <source>
        <dbReference type="ARBA" id="ARBA00009809"/>
    </source>
</evidence>
<gene>
    <name evidence="15" type="ORF">RIF29_35004</name>
</gene>
<evidence type="ECO:0000256" key="10">
    <source>
        <dbReference type="ARBA" id="ARBA00023295"/>
    </source>
</evidence>
<keyword evidence="9" id="KW-0325">Glycoprotein</keyword>
<dbReference type="PANTHER" id="PTHR23421">
    <property type="entry name" value="BETA-GALACTOSIDASE RELATED"/>
    <property type="match status" value="1"/>
</dbReference>
<dbReference type="InterPro" id="IPR041392">
    <property type="entry name" value="GHD"/>
</dbReference>
<evidence type="ECO:0000256" key="13">
    <source>
        <dbReference type="SAM" id="SignalP"/>
    </source>
</evidence>
<dbReference type="Pfam" id="PF17834">
    <property type="entry name" value="GHD"/>
    <property type="match status" value="1"/>
</dbReference>
<dbReference type="PRINTS" id="PR00742">
    <property type="entry name" value="GLHYDRLASE35"/>
</dbReference>
<feature type="signal peptide" evidence="13">
    <location>
        <begin position="1"/>
        <end position="24"/>
    </location>
</feature>
<dbReference type="InterPro" id="IPR000922">
    <property type="entry name" value="Lectin_gal-bd_dom"/>
</dbReference>
<dbReference type="FunFam" id="3.20.20.80:FF:000098">
    <property type="entry name" value="Beta-galactosidase"/>
    <property type="match status" value="1"/>
</dbReference>
<dbReference type="InterPro" id="IPR043159">
    <property type="entry name" value="Lectin_gal-bd_sf"/>
</dbReference>
<keyword evidence="6" id="KW-0964">Secreted</keyword>
<keyword evidence="7 13" id="KW-0732">Signal</keyword>
<evidence type="ECO:0000256" key="8">
    <source>
        <dbReference type="ARBA" id="ARBA00022801"/>
    </source>
</evidence>
<comment type="catalytic activity">
    <reaction evidence="1 11">
        <text>Hydrolysis of terminal non-reducing beta-D-galactose residues in beta-D-galactosides.</text>
        <dbReference type="EC" id="3.2.1.23"/>
    </reaction>
</comment>
<dbReference type="PROSITE" id="PS50228">
    <property type="entry name" value="SUEL_LECTIN"/>
    <property type="match status" value="1"/>
</dbReference>
<accession>A0AAN9E9X0</accession>
<keyword evidence="8 11" id="KW-0378">Hydrolase</keyword>
<dbReference type="FunFam" id="2.60.120.260:FF:000142">
    <property type="entry name" value="Beta-galactosidase"/>
    <property type="match status" value="1"/>
</dbReference>
<keyword evidence="5" id="KW-0052">Apoplast</keyword>
<sequence length="841" mass="95266">MWRTGYSTAIFLLCLALISLAINATDVSYDGRAMTIDGKRKILFSGSIHYPRSTPEMWPSLINKAKQGGIDVIETFVFWNAHEPQTRQYDFSDNLDLVRFIKTIHNEGLYAMLRIGPYISGEWNYGGLPVWLHNIPHMQLRTNNSAFMHEMKTFTTKIVGMMKREKLFATQGGPIIVAQIENEYGHVMGAYGENGKEYVKWCARLADSLKIGVPWVMTQQSDAPETMINTCNGYYCDQFQPNNNNKPKIWTENWTGWYKNWGMQNPHRTAEDVAFSVARFFQHGGTFQNYYMYHGGTNFGRTAGGPYITTSYDFDAPIDEYGNLNQPKWGHLKQLHEVLKSNEKILTQGSTRNIDFGNKVTGTEYSFAGKSFCFLSNTHQSKDVTVNFQNNQYTIPAWSVSILPDCNTEAYNTAKVNVQTAMMVMKDNDADDDEEPYVLNWKWKQEPIKHMKNDIVQGVSLTSAQLLDQKLVTNDTTDYLWYIASLYYSGDAPFDRVRLRVHTSGHVLHVFVNGKHVGTQHARNGEFKFLYESRIKLIKGGNEIALLSTIVGLPSNGAFYENVEVGIHGPVELVPENNDSHEVGRNITDYIWDYKIGLHGEHNSYENSVTGWLSEGLPTHSALVWYKTMFKPPIGNDPVVVDLIGLGKGHAWVNGKSIGRYWPKYHADEDGCFAKCDYRGSYNSNKCLSKCGKPSQRWYHVPRSFLREDDQNTLVLLEEIGGHPYDVKFSTVTVGKICANAYEGNTLELACHDNQVISEIRFASFGLPEGECGYFQRGYCESPNALSVLKSQCLGKDKCSIQVSEKVLGPTGCRVPQSRRFAVDALCEVRVDDEVKKVKKH</sequence>
<reference evidence="15 16" key="1">
    <citation type="submission" date="2024-01" db="EMBL/GenBank/DDBJ databases">
        <title>The genomes of 5 underutilized Papilionoideae crops provide insights into root nodulation and disease resistanc.</title>
        <authorList>
            <person name="Yuan L."/>
        </authorList>
    </citation>
    <scope>NUCLEOTIDE SEQUENCE [LARGE SCALE GENOMIC DNA]</scope>
    <source>
        <strain evidence="15">ZHUSHIDOU_FW_LH</strain>
        <tissue evidence="15">Leaf</tissue>
    </source>
</reference>
<dbReference type="EC" id="3.2.1.23" evidence="4 11"/>
<dbReference type="SUPFAM" id="SSF51445">
    <property type="entry name" value="(Trans)glycosidases"/>
    <property type="match status" value="1"/>
</dbReference>
<dbReference type="GO" id="GO:0004565">
    <property type="term" value="F:beta-galactosidase activity"/>
    <property type="evidence" value="ECO:0007669"/>
    <property type="project" value="UniProtKB-EC"/>
</dbReference>